<feature type="non-terminal residue" evidence="1">
    <location>
        <position position="1"/>
    </location>
</feature>
<protein>
    <submittedName>
        <fullName evidence="1">Uncharacterized protein</fullName>
    </submittedName>
</protein>
<accession>A0ABD6EYV1</accession>
<evidence type="ECO:0000313" key="2">
    <source>
        <dbReference type="Proteomes" id="UP001608902"/>
    </source>
</evidence>
<keyword evidence="2" id="KW-1185">Reference proteome</keyword>
<gene>
    <name evidence="1" type="ORF">AB6A40_011839</name>
</gene>
<proteinExistence type="predicted"/>
<organism evidence="1 2">
    <name type="scientific">Gnathostoma spinigerum</name>
    <dbReference type="NCBI Taxonomy" id="75299"/>
    <lineage>
        <taxon>Eukaryota</taxon>
        <taxon>Metazoa</taxon>
        <taxon>Ecdysozoa</taxon>
        <taxon>Nematoda</taxon>
        <taxon>Chromadorea</taxon>
        <taxon>Rhabditida</taxon>
        <taxon>Spirurina</taxon>
        <taxon>Gnathostomatomorpha</taxon>
        <taxon>Gnathostomatoidea</taxon>
        <taxon>Gnathostomatidae</taxon>
        <taxon>Gnathostoma</taxon>
    </lineage>
</organism>
<dbReference type="EMBL" id="JBGFUD010051934">
    <property type="protein sequence ID" value="MFH4985130.1"/>
    <property type="molecule type" value="Genomic_DNA"/>
</dbReference>
<reference evidence="1 2" key="1">
    <citation type="submission" date="2024-08" db="EMBL/GenBank/DDBJ databases">
        <title>Gnathostoma spinigerum genome.</title>
        <authorList>
            <person name="Gonzalez-Bertolin B."/>
            <person name="Monzon S."/>
            <person name="Zaballos A."/>
            <person name="Jimenez P."/>
            <person name="Dekumyoy P."/>
            <person name="Varona S."/>
            <person name="Cuesta I."/>
            <person name="Sumanam S."/>
            <person name="Adisakwattana P."/>
            <person name="Gasser R.B."/>
            <person name="Hernandez-Gonzalez A."/>
            <person name="Young N.D."/>
            <person name="Perteguer M.J."/>
        </authorList>
    </citation>
    <scope>NUCLEOTIDE SEQUENCE [LARGE SCALE GENOMIC DNA]</scope>
    <source>
        <strain evidence="1">AL3</strain>
        <tissue evidence="1">Liver</tissue>
    </source>
</reference>
<dbReference type="AlphaFoldDB" id="A0ABD6EYV1"/>
<sequence length="67" mass="7862">WIDAKRESPIVAQMVWVAVPNVITCRYQTLLCYMDSEDKWRDASGVLMFRRVSFWQYADVPQCEGVC</sequence>
<name>A0ABD6EYV1_9BILA</name>
<dbReference type="Proteomes" id="UP001608902">
    <property type="component" value="Unassembled WGS sequence"/>
</dbReference>
<evidence type="ECO:0000313" key="1">
    <source>
        <dbReference type="EMBL" id="MFH4985130.1"/>
    </source>
</evidence>
<comment type="caution">
    <text evidence="1">The sequence shown here is derived from an EMBL/GenBank/DDBJ whole genome shotgun (WGS) entry which is preliminary data.</text>
</comment>